<dbReference type="Gene3D" id="1.25.40.10">
    <property type="entry name" value="Tetratricopeptide repeat domain"/>
    <property type="match status" value="1"/>
</dbReference>
<evidence type="ECO:0000313" key="1">
    <source>
        <dbReference type="EMBL" id="MCA2017756.1"/>
    </source>
</evidence>
<comment type="caution">
    <text evidence="1">The sequence shown here is derived from an EMBL/GenBank/DDBJ whole genome shotgun (WGS) entry which is preliminary data.</text>
</comment>
<proteinExistence type="predicted"/>
<dbReference type="PROSITE" id="PS51257">
    <property type="entry name" value="PROKAR_LIPOPROTEIN"/>
    <property type="match status" value="1"/>
</dbReference>
<sequence>MVHLIRFRIYYALFLTLFFITACKKENNTSQNENVNDSVLVKYVQNNIDTTVDYYFTSTYKPDNPLYQPVLAIQRERWDIAVPLLEKLVKENNPDAMYWLATISGGSVFSGDLKAKLFEKSAELGNPYAALRLNEGSDDCETYLKGICSREWGKKAKELFENRASEGDLKSKYFLQKLEGEKVNNLLEIGIENAKHGYFYPLYEYVFYTRNLNLDLKKNLYRIMVKNHFTPVANLMYLNYRIDNLNNEFYIDMLDDLEMFDGVWNAKVSFYESFIEKKPTVDYIKNYIESSFILELIKKDNYSSLDSSIDKTNVDISYENSILSENGLSLLNGSDINKIKNDAVNKINNLKPIIFIDEFYYSMDKL</sequence>
<name>A0ABS7YQ10_9VIBR</name>
<organism evidence="1 2">
    <name type="scientific">Vibrio tritonius</name>
    <dbReference type="NCBI Taxonomy" id="1435069"/>
    <lineage>
        <taxon>Bacteria</taxon>
        <taxon>Pseudomonadati</taxon>
        <taxon>Pseudomonadota</taxon>
        <taxon>Gammaproteobacteria</taxon>
        <taxon>Vibrionales</taxon>
        <taxon>Vibrionaceae</taxon>
        <taxon>Vibrio</taxon>
    </lineage>
</organism>
<accession>A0ABS7YQ10</accession>
<evidence type="ECO:0008006" key="3">
    <source>
        <dbReference type="Google" id="ProtNLM"/>
    </source>
</evidence>
<reference evidence="2" key="1">
    <citation type="submission" date="2023-07" db="EMBL/GenBank/DDBJ databases">
        <title>Molecular identification of indigenous halophilic bacteria isolated from red sea cost, biodegradation of synthetic dyes and assessment of degraded metabolite toxicity.</title>
        <authorList>
            <person name="Chaieb K."/>
            <person name="Altayb H.N."/>
        </authorList>
    </citation>
    <scope>NUCLEOTIDE SEQUENCE [LARGE SCALE GENOMIC DNA]</scope>
    <source>
        <strain evidence="2">K20</strain>
    </source>
</reference>
<dbReference type="EMBL" id="JAIWIU010000119">
    <property type="protein sequence ID" value="MCA2017756.1"/>
    <property type="molecule type" value="Genomic_DNA"/>
</dbReference>
<dbReference type="SUPFAM" id="SSF81901">
    <property type="entry name" value="HCP-like"/>
    <property type="match status" value="1"/>
</dbReference>
<dbReference type="Proteomes" id="UP001199044">
    <property type="component" value="Unassembled WGS sequence"/>
</dbReference>
<evidence type="ECO:0000313" key="2">
    <source>
        <dbReference type="Proteomes" id="UP001199044"/>
    </source>
</evidence>
<keyword evidence="2" id="KW-1185">Reference proteome</keyword>
<dbReference type="InterPro" id="IPR011990">
    <property type="entry name" value="TPR-like_helical_dom_sf"/>
</dbReference>
<protein>
    <recommendedName>
        <fullName evidence="3">Sel1 repeat family protein</fullName>
    </recommendedName>
</protein>
<gene>
    <name evidence="1" type="ORF">LDJ79_16670</name>
</gene>
<dbReference type="RefSeq" id="WP_068716162.1">
    <property type="nucleotide sequence ID" value="NZ_AP014636.1"/>
</dbReference>